<sequence length="262" mass="30269">MNESRDSIAIPLGSEPSLRLQYMNYKNFVRFGKLLEDLDTFAVWISYKHNQRSGPMGIPSHHPMVIVTAAVDEIPALHSKHISIVDHIHQGRRVNFLSARFVTVSQDPITGRATPNMPLITTDPEQEEIVRRGRAAREIHKLDEEHSLLREPPNESERKLLHDIFLKTVDHNSHSFEHRRLPENHVWLEDAKLKNAIICFPIDRNVHGKIFGGYIMRLAFELAWSNAAIYAYVCFICKRTSHSSCSQGMRNFIQIFFPIFCF</sequence>
<accession>A0A0M3KDV8</accession>
<evidence type="ECO:0000256" key="2">
    <source>
        <dbReference type="ARBA" id="ARBA00022801"/>
    </source>
</evidence>
<evidence type="ECO:0000313" key="5">
    <source>
        <dbReference type="WBParaSite" id="ASIM_0001916101-mRNA-1"/>
    </source>
</evidence>
<gene>
    <name evidence="3" type="ORF">ASIM_LOCUS18556</name>
</gene>
<dbReference type="PANTHER" id="PTHR12655:SF0">
    <property type="entry name" value="ACYL-COENZYME A THIOESTERASE 9, MITOCHONDRIAL"/>
    <property type="match status" value="1"/>
</dbReference>
<dbReference type="OrthoDB" id="331699at2759"/>
<dbReference type="AlphaFoldDB" id="A0A0M3KDV8"/>
<dbReference type="GO" id="GO:0047617">
    <property type="term" value="F:fatty acyl-CoA hydrolase activity"/>
    <property type="evidence" value="ECO:0007669"/>
    <property type="project" value="TreeGrafter"/>
</dbReference>
<protein>
    <submittedName>
        <fullName evidence="5">Acyl-coenzyme A thioesterase 9, mitochondrial (inferred by orthology to a human protein)</fullName>
    </submittedName>
</protein>
<proteinExistence type="inferred from homology"/>
<dbReference type="Gene3D" id="3.10.129.10">
    <property type="entry name" value="Hotdog Thioesterase"/>
    <property type="match status" value="2"/>
</dbReference>
<keyword evidence="2" id="KW-0378">Hydrolase</keyword>
<dbReference type="SUPFAM" id="SSF54637">
    <property type="entry name" value="Thioesterase/thiol ester dehydrase-isomerase"/>
    <property type="match status" value="2"/>
</dbReference>
<organism evidence="5">
    <name type="scientific">Anisakis simplex</name>
    <name type="common">Herring worm</name>
    <dbReference type="NCBI Taxonomy" id="6269"/>
    <lineage>
        <taxon>Eukaryota</taxon>
        <taxon>Metazoa</taxon>
        <taxon>Ecdysozoa</taxon>
        <taxon>Nematoda</taxon>
        <taxon>Chromadorea</taxon>
        <taxon>Rhabditida</taxon>
        <taxon>Spirurina</taxon>
        <taxon>Ascaridomorpha</taxon>
        <taxon>Ascaridoidea</taxon>
        <taxon>Anisakidae</taxon>
        <taxon>Anisakis</taxon>
        <taxon>Anisakis simplex complex</taxon>
    </lineage>
</organism>
<evidence type="ECO:0000313" key="3">
    <source>
        <dbReference type="EMBL" id="VDK65288.1"/>
    </source>
</evidence>
<dbReference type="GO" id="GO:0005739">
    <property type="term" value="C:mitochondrion"/>
    <property type="evidence" value="ECO:0007669"/>
    <property type="project" value="TreeGrafter"/>
</dbReference>
<name>A0A0M3KDV8_ANISI</name>
<comment type="similarity">
    <text evidence="1">Belongs to the acyl coenzyme A hydrolase family.</text>
</comment>
<keyword evidence="4" id="KW-1185">Reference proteome</keyword>
<dbReference type="GO" id="GO:0006637">
    <property type="term" value="P:acyl-CoA metabolic process"/>
    <property type="evidence" value="ECO:0007669"/>
    <property type="project" value="TreeGrafter"/>
</dbReference>
<evidence type="ECO:0000256" key="1">
    <source>
        <dbReference type="ARBA" id="ARBA00010458"/>
    </source>
</evidence>
<dbReference type="WBParaSite" id="ASIM_0001916101-mRNA-1">
    <property type="protein sequence ID" value="ASIM_0001916101-mRNA-1"/>
    <property type="gene ID" value="ASIM_0001916101"/>
</dbReference>
<reference evidence="3 4" key="2">
    <citation type="submission" date="2018-11" db="EMBL/GenBank/DDBJ databases">
        <authorList>
            <consortium name="Pathogen Informatics"/>
        </authorList>
    </citation>
    <scope>NUCLEOTIDE SEQUENCE [LARGE SCALE GENOMIC DNA]</scope>
</reference>
<dbReference type="Proteomes" id="UP000267096">
    <property type="component" value="Unassembled WGS sequence"/>
</dbReference>
<reference evidence="5" key="1">
    <citation type="submission" date="2017-02" db="UniProtKB">
        <authorList>
            <consortium name="WormBaseParasite"/>
        </authorList>
    </citation>
    <scope>IDENTIFICATION</scope>
</reference>
<evidence type="ECO:0000313" key="4">
    <source>
        <dbReference type="Proteomes" id="UP000267096"/>
    </source>
</evidence>
<dbReference type="EMBL" id="UYRR01035693">
    <property type="protein sequence ID" value="VDK65288.1"/>
    <property type="molecule type" value="Genomic_DNA"/>
</dbReference>
<dbReference type="PANTHER" id="PTHR12655">
    <property type="entry name" value="ACYL-COA THIOESTERASE"/>
    <property type="match status" value="1"/>
</dbReference>
<dbReference type="InterPro" id="IPR029069">
    <property type="entry name" value="HotDog_dom_sf"/>
</dbReference>